<keyword evidence="5" id="KW-1185">Reference proteome</keyword>
<dbReference type="InterPro" id="IPR049712">
    <property type="entry name" value="Poly_export"/>
</dbReference>
<dbReference type="EMBL" id="BKAG01000003">
    <property type="protein sequence ID" value="GEP41442.1"/>
    <property type="molecule type" value="Genomic_DNA"/>
</dbReference>
<protein>
    <submittedName>
        <fullName evidence="4">Sugar ABC transporter substrate-binding protein</fullName>
    </submittedName>
</protein>
<accession>A0A512M3Y6</accession>
<dbReference type="Pfam" id="PF02563">
    <property type="entry name" value="Poly_export"/>
    <property type="match status" value="1"/>
</dbReference>
<reference evidence="4 5" key="1">
    <citation type="submission" date="2019-07" db="EMBL/GenBank/DDBJ databases">
        <title>Whole genome shotgun sequence of Brevifollis gellanilyticus NBRC 108608.</title>
        <authorList>
            <person name="Hosoyama A."/>
            <person name="Uohara A."/>
            <person name="Ohji S."/>
            <person name="Ichikawa N."/>
        </authorList>
    </citation>
    <scope>NUCLEOTIDE SEQUENCE [LARGE SCALE GENOMIC DNA]</scope>
    <source>
        <strain evidence="4 5">NBRC 108608</strain>
    </source>
</reference>
<feature type="region of interest" description="Disordered" evidence="2">
    <location>
        <begin position="1"/>
        <end position="25"/>
    </location>
</feature>
<comment type="caution">
    <text evidence="4">The sequence shown here is derived from an EMBL/GenBank/DDBJ whole genome shotgun (WGS) entry which is preliminary data.</text>
</comment>
<dbReference type="GO" id="GO:0015159">
    <property type="term" value="F:polysaccharide transmembrane transporter activity"/>
    <property type="evidence" value="ECO:0007669"/>
    <property type="project" value="InterPro"/>
</dbReference>
<name>A0A512M3Y6_9BACT</name>
<dbReference type="Gene3D" id="3.30.1950.10">
    <property type="entry name" value="wza like domain"/>
    <property type="match status" value="1"/>
</dbReference>
<sequence length="212" mass="22526">MLVSSCKTKAPVDIEGPEAPTPPVRRADDIGTAGYQTAVGDALDIFVLEDASFNSQYIVRPSGDIIIPKAGRVQVLGMTLAQVEGTVKAVLEQNQLRQATVVADPVRRGASSAEGQVSAGLTIYLSGNVTRTGRVLVPFVGGGQVTAYQAIMDAGGFTPFANKRKSYVLRRNAGTNTQRIPVNFDKIEKSEEPDLALQDGDMLVVPQKLIGL</sequence>
<evidence type="ECO:0000256" key="1">
    <source>
        <dbReference type="ARBA" id="ARBA00022729"/>
    </source>
</evidence>
<dbReference type="PANTHER" id="PTHR33619:SF3">
    <property type="entry name" value="POLYSACCHARIDE EXPORT PROTEIN GFCE-RELATED"/>
    <property type="match status" value="1"/>
</dbReference>
<dbReference type="AlphaFoldDB" id="A0A512M3Y6"/>
<evidence type="ECO:0000259" key="3">
    <source>
        <dbReference type="Pfam" id="PF02563"/>
    </source>
</evidence>
<dbReference type="Gene3D" id="3.10.560.10">
    <property type="entry name" value="Outer membrane lipoprotein wza domain like"/>
    <property type="match status" value="1"/>
</dbReference>
<evidence type="ECO:0000313" key="4">
    <source>
        <dbReference type="EMBL" id="GEP41442.1"/>
    </source>
</evidence>
<evidence type="ECO:0000256" key="2">
    <source>
        <dbReference type="SAM" id="MobiDB-lite"/>
    </source>
</evidence>
<gene>
    <name evidence="4" type="ORF">BGE01nite_07330</name>
</gene>
<dbReference type="Proteomes" id="UP000321577">
    <property type="component" value="Unassembled WGS sequence"/>
</dbReference>
<feature type="domain" description="Polysaccharide export protein N-terminal" evidence="3">
    <location>
        <begin position="34"/>
        <end position="101"/>
    </location>
</feature>
<organism evidence="4 5">
    <name type="scientific">Brevifollis gellanilyticus</name>
    <dbReference type="NCBI Taxonomy" id="748831"/>
    <lineage>
        <taxon>Bacteria</taxon>
        <taxon>Pseudomonadati</taxon>
        <taxon>Verrucomicrobiota</taxon>
        <taxon>Verrucomicrobiia</taxon>
        <taxon>Verrucomicrobiales</taxon>
        <taxon>Verrucomicrobiaceae</taxon>
    </lineage>
</organism>
<dbReference type="RefSeq" id="WP_218032886.1">
    <property type="nucleotide sequence ID" value="NZ_BKAG01000003.1"/>
</dbReference>
<dbReference type="InterPro" id="IPR003715">
    <property type="entry name" value="Poly_export_N"/>
</dbReference>
<proteinExistence type="predicted"/>
<keyword evidence="1" id="KW-0732">Signal</keyword>
<evidence type="ECO:0000313" key="5">
    <source>
        <dbReference type="Proteomes" id="UP000321577"/>
    </source>
</evidence>
<dbReference type="PANTHER" id="PTHR33619">
    <property type="entry name" value="POLYSACCHARIDE EXPORT PROTEIN GFCE-RELATED"/>
    <property type="match status" value="1"/>
</dbReference>